<dbReference type="GO" id="GO:0016874">
    <property type="term" value="F:ligase activity"/>
    <property type="evidence" value="ECO:0007669"/>
    <property type="project" value="UniProtKB-KW"/>
</dbReference>
<dbReference type="InterPro" id="IPR001412">
    <property type="entry name" value="aa-tRNA-synth_I_CS"/>
</dbReference>
<evidence type="ECO:0000256" key="6">
    <source>
        <dbReference type="ARBA" id="ARBA00022917"/>
    </source>
</evidence>
<dbReference type="HAMAP" id="MF_00049_B">
    <property type="entry name" value="Leu_tRNA_synth_B"/>
    <property type="match status" value="1"/>
</dbReference>
<evidence type="ECO:0000259" key="11">
    <source>
        <dbReference type="Pfam" id="PF00133"/>
    </source>
</evidence>
<dbReference type="SUPFAM" id="SSF52374">
    <property type="entry name" value="Nucleotidylyl transferase"/>
    <property type="match status" value="1"/>
</dbReference>
<evidence type="ECO:0000256" key="2">
    <source>
        <dbReference type="ARBA" id="ARBA00022490"/>
    </source>
</evidence>
<feature type="domain" description="Aminoacyl-tRNA synthetase class Ia" evidence="11">
    <location>
        <begin position="423"/>
        <end position="625"/>
    </location>
</feature>
<accession>A0ABM7X8V3</accession>
<dbReference type="Pfam" id="PF09334">
    <property type="entry name" value="tRNA-synt_1g"/>
    <property type="match status" value="1"/>
</dbReference>
<organism evidence="15 16">
    <name type="scientific">Anaeromyxobacter paludicola</name>
    <dbReference type="NCBI Taxonomy" id="2918171"/>
    <lineage>
        <taxon>Bacteria</taxon>
        <taxon>Pseudomonadati</taxon>
        <taxon>Myxococcota</taxon>
        <taxon>Myxococcia</taxon>
        <taxon>Myxococcales</taxon>
        <taxon>Cystobacterineae</taxon>
        <taxon>Anaeromyxobacteraceae</taxon>
        <taxon>Anaeromyxobacter</taxon>
    </lineage>
</organism>
<dbReference type="PANTHER" id="PTHR43740">
    <property type="entry name" value="LEUCYL-TRNA SYNTHETASE"/>
    <property type="match status" value="1"/>
</dbReference>
<evidence type="ECO:0000256" key="9">
    <source>
        <dbReference type="HAMAP-Rule" id="MF_00049"/>
    </source>
</evidence>
<feature type="domain" description="Methionyl/Valyl/Leucyl/Isoleucyl-tRNA synthetase anticodon-binding" evidence="12">
    <location>
        <begin position="667"/>
        <end position="788"/>
    </location>
</feature>
<feature type="domain" description="Methionyl/Leucyl tRNA synthetase" evidence="13">
    <location>
        <begin position="42"/>
        <end position="184"/>
    </location>
</feature>
<evidence type="ECO:0000313" key="15">
    <source>
        <dbReference type="EMBL" id="BDG08284.1"/>
    </source>
</evidence>
<feature type="binding site" evidence="9">
    <location>
        <position position="588"/>
    </location>
    <ligand>
        <name>ATP</name>
        <dbReference type="ChEBI" id="CHEBI:30616"/>
    </ligand>
</feature>
<dbReference type="Gene3D" id="3.40.50.620">
    <property type="entry name" value="HUPs"/>
    <property type="match status" value="2"/>
</dbReference>
<sequence length="830" mass="92121">MSMNERYEPQSIESRWQGRWRDAGVFHAGRRPQAEERYVLEMFPYPSGAMHMGHARVYTIGDALARHLRMKGFDVLHPIGFDALGLPAENAAIKDGKHPRARTEENIVSFRAEMKSLGYSFDWDREIVTADPSYYRWNQWFFVKMLEKGIVYRRVGKANWCTGCNTVIANEQVVDETCERCGSKVLEKQIPEWAFRITAYAQDLLDGLDGLTEWPERVTTMQRNWIGKSEGAEVDFAVAGSGRTVKVFTTRVDTIHGCTYVVLAPEHPLTAELTTPAQREAVQAFVERMRRTDAAERTGEGAPKEGVFTGAHAVNPFTGEEVPIWVANFVLAEYGTGAVMSVPAHDQRDFEFARKYGLPIRVVIQPAVGEPVEEARLEAAFTDDGRLVSSGTATGLTSAEARRRLSAEAKERGFGAPTVRWHLRDWGFSRQRYWGTPIPIVYCEDHGAVPVPVDQLPVVLPDEAIITGTGEPPLAKVPSFVNTTCPTCGKPAKRETETMDTFVDSSWYYARYLSPKDDQRPFDPEAARRWLPVDVYVGGPEHAVMHLLYFRFWNRVMQELGLVPCAEPVKRLVTQGIVNGPDGRKMSKRWGNVVAPGPMVSRFGADTVRLFMLFAAPPEKDIDWSDEQVEGLFRFLSRVWRIFVAREGCFGASEAALADASGEALELRRRTHRTIKRVTEGFEGDLKFNTGIAALMELVNALYAFEPGSEADRAAVREALAAAAALLAPFAPHVAEELWHAVLGPVAEGKLLAEAPWPGFDPALCAADVVTIAVQVNGKLRGEVQAPVGAAEAEVRALAEGLEKVQAHLAGKTVRKVVFVPRRLVNFVVG</sequence>
<keyword evidence="6 9" id="KW-0648">Protein biosynthesis</keyword>
<evidence type="ECO:0000259" key="13">
    <source>
        <dbReference type="Pfam" id="PF09334"/>
    </source>
</evidence>
<dbReference type="Pfam" id="PF13603">
    <property type="entry name" value="tRNA-synt_1_2"/>
    <property type="match status" value="1"/>
</dbReference>
<comment type="similarity">
    <text evidence="1 9 10">Belongs to the class-I aminoacyl-tRNA synthetase family.</text>
</comment>
<evidence type="ECO:0000256" key="5">
    <source>
        <dbReference type="ARBA" id="ARBA00022840"/>
    </source>
</evidence>
<dbReference type="EC" id="6.1.1.4" evidence="9"/>
<dbReference type="InterPro" id="IPR009008">
    <property type="entry name" value="Val/Leu/Ile-tRNA-synth_edit"/>
</dbReference>
<dbReference type="InterPro" id="IPR025709">
    <property type="entry name" value="Leu_tRNA-synth_edit"/>
</dbReference>
<dbReference type="NCBIfam" id="TIGR00396">
    <property type="entry name" value="leuS_bact"/>
    <property type="match status" value="1"/>
</dbReference>
<reference evidence="16" key="1">
    <citation type="journal article" date="2022" name="Int. J. Syst. Evol. Microbiol.">
        <title>Anaeromyxobacter oryzae sp. nov., Anaeromyxobacter diazotrophicus sp. nov. and Anaeromyxobacter paludicola sp. nov., isolated from paddy soils.</title>
        <authorList>
            <person name="Itoh H."/>
            <person name="Xu Z."/>
            <person name="Mise K."/>
            <person name="Masuda Y."/>
            <person name="Ushijima N."/>
            <person name="Hayakawa C."/>
            <person name="Shiratori Y."/>
            <person name="Senoo K."/>
        </authorList>
    </citation>
    <scope>NUCLEOTIDE SEQUENCE [LARGE SCALE GENOMIC DNA]</scope>
    <source>
        <strain evidence="16">Red630</strain>
    </source>
</reference>
<dbReference type="SUPFAM" id="SSF50677">
    <property type="entry name" value="ValRS/IleRS/LeuRS editing domain"/>
    <property type="match status" value="1"/>
</dbReference>
<dbReference type="PRINTS" id="PR00985">
    <property type="entry name" value="TRNASYNTHLEU"/>
</dbReference>
<dbReference type="InterPro" id="IPR013155">
    <property type="entry name" value="M/V/L/I-tRNA-synth_anticd-bd"/>
</dbReference>
<dbReference type="EMBL" id="AP025592">
    <property type="protein sequence ID" value="BDG08284.1"/>
    <property type="molecule type" value="Genomic_DNA"/>
</dbReference>
<dbReference type="SUPFAM" id="SSF47323">
    <property type="entry name" value="Anticodon-binding domain of a subclass of class I aminoacyl-tRNA synthetases"/>
    <property type="match status" value="1"/>
</dbReference>
<dbReference type="InterPro" id="IPR015413">
    <property type="entry name" value="Methionyl/Leucyl_tRNA_Synth"/>
</dbReference>
<dbReference type="InterPro" id="IPR014729">
    <property type="entry name" value="Rossmann-like_a/b/a_fold"/>
</dbReference>
<keyword evidence="16" id="KW-1185">Reference proteome</keyword>
<name>A0ABM7X8V3_9BACT</name>
<evidence type="ECO:0000313" key="16">
    <source>
        <dbReference type="Proteomes" id="UP001162734"/>
    </source>
</evidence>
<dbReference type="CDD" id="cd00812">
    <property type="entry name" value="LeuRS_core"/>
    <property type="match status" value="1"/>
</dbReference>
<proteinExistence type="inferred from homology"/>
<keyword evidence="3 9" id="KW-0436">Ligase</keyword>
<dbReference type="PANTHER" id="PTHR43740:SF2">
    <property type="entry name" value="LEUCINE--TRNA LIGASE, MITOCHONDRIAL"/>
    <property type="match status" value="1"/>
</dbReference>
<dbReference type="Gene3D" id="1.10.730.10">
    <property type="entry name" value="Isoleucyl-tRNA Synthetase, Domain 1"/>
    <property type="match status" value="1"/>
</dbReference>
<keyword evidence="7 9" id="KW-0030">Aminoacyl-tRNA synthetase</keyword>
<dbReference type="Gene3D" id="3.90.740.10">
    <property type="entry name" value="Valyl/Leucyl/Isoleucyl-tRNA synthetase, editing domain"/>
    <property type="match status" value="1"/>
</dbReference>
<dbReference type="Proteomes" id="UP001162734">
    <property type="component" value="Chromosome"/>
</dbReference>
<evidence type="ECO:0000256" key="10">
    <source>
        <dbReference type="RuleBase" id="RU363035"/>
    </source>
</evidence>
<evidence type="ECO:0000256" key="1">
    <source>
        <dbReference type="ARBA" id="ARBA00005594"/>
    </source>
</evidence>
<dbReference type="Pfam" id="PF08264">
    <property type="entry name" value="Anticodon_1"/>
    <property type="match status" value="1"/>
</dbReference>
<feature type="short sequence motif" description="'HIGH' region" evidence="9">
    <location>
        <begin position="44"/>
        <end position="54"/>
    </location>
</feature>
<evidence type="ECO:0000256" key="4">
    <source>
        <dbReference type="ARBA" id="ARBA00022741"/>
    </source>
</evidence>
<dbReference type="InterPro" id="IPR002300">
    <property type="entry name" value="aa-tRNA-synth_Ia"/>
</dbReference>
<keyword evidence="4 9" id="KW-0547">Nucleotide-binding</keyword>
<dbReference type="PROSITE" id="PS00178">
    <property type="entry name" value="AA_TRNA_LIGASE_I"/>
    <property type="match status" value="1"/>
</dbReference>
<keyword evidence="5 9" id="KW-0067">ATP-binding</keyword>
<dbReference type="RefSeq" id="WP_248345468.1">
    <property type="nucleotide sequence ID" value="NZ_AP025592.1"/>
</dbReference>
<gene>
    <name evidence="9 15" type="primary">leuS</name>
    <name evidence="15" type="ORF">AMPC_13970</name>
</gene>
<comment type="catalytic activity">
    <reaction evidence="8 9">
        <text>tRNA(Leu) + L-leucine + ATP = L-leucyl-tRNA(Leu) + AMP + diphosphate</text>
        <dbReference type="Rhea" id="RHEA:11688"/>
        <dbReference type="Rhea" id="RHEA-COMP:9613"/>
        <dbReference type="Rhea" id="RHEA-COMP:9622"/>
        <dbReference type="ChEBI" id="CHEBI:30616"/>
        <dbReference type="ChEBI" id="CHEBI:33019"/>
        <dbReference type="ChEBI" id="CHEBI:57427"/>
        <dbReference type="ChEBI" id="CHEBI:78442"/>
        <dbReference type="ChEBI" id="CHEBI:78494"/>
        <dbReference type="ChEBI" id="CHEBI:456215"/>
        <dbReference type="EC" id="6.1.1.4"/>
    </reaction>
</comment>
<comment type="caution">
    <text evidence="9">Lacks conserved residue(s) required for the propagation of feature annotation.</text>
</comment>
<feature type="domain" description="Leucyl-tRNA synthetase editing" evidence="14">
    <location>
        <begin position="223"/>
        <end position="407"/>
    </location>
</feature>
<evidence type="ECO:0000259" key="14">
    <source>
        <dbReference type="Pfam" id="PF13603"/>
    </source>
</evidence>
<evidence type="ECO:0000256" key="7">
    <source>
        <dbReference type="ARBA" id="ARBA00023146"/>
    </source>
</evidence>
<dbReference type="Pfam" id="PF00133">
    <property type="entry name" value="tRNA-synt_1"/>
    <property type="match status" value="1"/>
</dbReference>
<evidence type="ECO:0000256" key="3">
    <source>
        <dbReference type="ARBA" id="ARBA00022598"/>
    </source>
</evidence>
<evidence type="ECO:0000256" key="8">
    <source>
        <dbReference type="ARBA" id="ARBA00047469"/>
    </source>
</evidence>
<dbReference type="CDD" id="cd07958">
    <property type="entry name" value="Anticodon_Ia_Leu_BEm"/>
    <property type="match status" value="1"/>
</dbReference>
<protein>
    <recommendedName>
        <fullName evidence="9">Leucine--tRNA ligase</fullName>
        <ecNumber evidence="9">6.1.1.4</ecNumber>
    </recommendedName>
    <alternativeName>
        <fullName evidence="9">Leucyl-tRNA synthetase</fullName>
        <shortName evidence="9">LeuRS</shortName>
    </alternativeName>
</protein>
<comment type="subcellular location">
    <subcellularLocation>
        <location evidence="9">Cytoplasm</location>
    </subcellularLocation>
</comment>
<dbReference type="InterPro" id="IPR002302">
    <property type="entry name" value="Leu-tRNA-ligase"/>
</dbReference>
<evidence type="ECO:0000259" key="12">
    <source>
        <dbReference type="Pfam" id="PF08264"/>
    </source>
</evidence>
<dbReference type="InterPro" id="IPR009080">
    <property type="entry name" value="tRNAsynth_Ia_anticodon-bd"/>
</dbReference>
<keyword evidence="2 9" id="KW-0963">Cytoplasm</keyword>